<feature type="non-terminal residue" evidence="1">
    <location>
        <position position="41"/>
    </location>
</feature>
<sequence>MQLRHNFAGEYSGTTSPRIFHPSIYYHQTTQEDFRLFILRV</sequence>
<protein>
    <submittedName>
        <fullName evidence="1">Uncharacterized protein</fullName>
    </submittedName>
</protein>
<proteinExistence type="predicted"/>
<keyword evidence="2" id="KW-1185">Reference proteome</keyword>
<evidence type="ECO:0000313" key="1">
    <source>
        <dbReference type="EMBL" id="KFM61682.1"/>
    </source>
</evidence>
<accession>A0A087T993</accession>
<name>A0A087T993_STEMI</name>
<dbReference type="Proteomes" id="UP000054359">
    <property type="component" value="Unassembled WGS sequence"/>
</dbReference>
<dbReference type="EMBL" id="KK114081">
    <property type="protein sequence ID" value="KFM61682.1"/>
    <property type="molecule type" value="Genomic_DNA"/>
</dbReference>
<dbReference type="AlphaFoldDB" id="A0A087T993"/>
<gene>
    <name evidence="1" type="ORF">X975_12530</name>
</gene>
<evidence type="ECO:0000313" key="2">
    <source>
        <dbReference type="Proteomes" id="UP000054359"/>
    </source>
</evidence>
<organism evidence="1 2">
    <name type="scientific">Stegodyphus mimosarum</name>
    <name type="common">African social velvet spider</name>
    <dbReference type="NCBI Taxonomy" id="407821"/>
    <lineage>
        <taxon>Eukaryota</taxon>
        <taxon>Metazoa</taxon>
        <taxon>Ecdysozoa</taxon>
        <taxon>Arthropoda</taxon>
        <taxon>Chelicerata</taxon>
        <taxon>Arachnida</taxon>
        <taxon>Araneae</taxon>
        <taxon>Araneomorphae</taxon>
        <taxon>Entelegynae</taxon>
        <taxon>Eresoidea</taxon>
        <taxon>Eresidae</taxon>
        <taxon>Stegodyphus</taxon>
    </lineage>
</organism>
<reference evidence="1 2" key="1">
    <citation type="submission" date="2013-11" db="EMBL/GenBank/DDBJ databases">
        <title>Genome sequencing of Stegodyphus mimosarum.</title>
        <authorList>
            <person name="Bechsgaard J."/>
        </authorList>
    </citation>
    <scope>NUCLEOTIDE SEQUENCE [LARGE SCALE GENOMIC DNA]</scope>
</reference>